<evidence type="ECO:0000256" key="2">
    <source>
        <dbReference type="SAM" id="Phobius"/>
    </source>
</evidence>
<keyword evidence="1" id="KW-0175">Coiled coil</keyword>
<keyword evidence="2" id="KW-1133">Transmembrane helix</keyword>
<dbReference type="RefSeq" id="WP_150203901.1">
    <property type="nucleotide sequence ID" value="NZ_CP043939.1"/>
</dbReference>
<feature type="coiled-coil region" evidence="1">
    <location>
        <begin position="326"/>
        <end position="382"/>
    </location>
</feature>
<evidence type="ECO:0000259" key="3">
    <source>
        <dbReference type="Pfam" id="PF13514"/>
    </source>
</evidence>
<name>A0A5P1X4Y3_9LACO</name>
<keyword evidence="2" id="KW-0812">Transmembrane</keyword>
<dbReference type="PANTHER" id="PTHR41259:SF1">
    <property type="entry name" value="DOUBLE-STRAND BREAK REPAIR RAD50 ATPASE, PUTATIVE-RELATED"/>
    <property type="match status" value="1"/>
</dbReference>
<dbReference type="PANTHER" id="PTHR41259">
    <property type="entry name" value="DOUBLE-STRAND BREAK REPAIR RAD50 ATPASE, PUTATIVE-RELATED"/>
    <property type="match status" value="1"/>
</dbReference>
<reference evidence="4 5" key="1">
    <citation type="submission" date="2019-09" db="EMBL/GenBank/DDBJ databases">
        <title>Complete Genome Sequence of Lactobacillus nenjiangensis SH-Y15, isolated from sauerkraut.</title>
        <authorList>
            <person name="Yang H."/>
        </authorList>
    </citation>
    <scope>NUCLEOTIDE SEQUENCE [LARGE SCALE GENOMIC DNA]</scope>
    <source>
        <strain evidence="4 5">SH-Y15</strain>
    </source>
</reference>
<dbReference type="OrthoDB" id="9764467at2"/>
<dbReference type="EMBL" id="CP043939">
    <property type="protein sequence ID" value="QER67267.1"/>
    <property type="molecule type" value="Genomic_DNA"/>
</dbReference>
<dbReference type="Gene3D" id="3.40.50.300">
    <property type="entry name" value="P-loop containing nucleotide triphosphate hydrolases"/>
    <property type="match status" value="2"/>
</dbReference>
<feature type="coiled-coil region" evidence="1">
    <location>
        <begin position="192"/>
        <end position="253"/>
    </location>
</feature>
<dbReference type="SUPFAM" id="SSF52540">
    <property type="entry name" value="P-loop containing nucleoside triphosphate hydrolases"/>
    <property type="match status" value="2"/>
</dbReference>
<dbReference type="KEGG" id="lnn:F0161_04970"/>
<dbReference type="Proteomes" id="UP000325295">
    <property type="component" value="Chromosome"/>
</dbReference>
<keyword evidence="5" id="KW-1185">Reference proteome</keyword>
<organism evidence="4 5">
    <name type="scientific">Paucilactobacillus nenjiangensis</name>
    <dbReference type="NCBI Taxonomy" id="1296540"/>
    <lineage>
        <taxon>Bacteria</taxon>
        <taxon>Bacillati</taxon>
        <taxon>Bacillota</taxon>
        <taxon>Bacilli</taxon>
        <taxon>Lactobacillales</taxon>
        <taxon>Lactobacillaceae</taxon>
        <taxon>Paucilactobacillus</taxon>
    </lineage>
</organism>
<evidence type="ECO:0000313" key="4">
    <source>
        <dbReference type="EMBL" id="QER67267.1"/>
    </source>
</evidence>
<keyword evidence="2" id="KW-0472">Membrane</keyword>
<dbReference type="Pfam" id="PF13514">
    <property type="entry name" value="AAA_27"/>
    <property type="match status" value="1"/>
</dbReference>
<protein>
    <submittedName>
        <fullName evidence="4">AAA family ATPase</fullName>
    </submittedName>
</protein>
<feature type="coiled-coil region" evidence="1">
    <location>
        <begin position="634"/>
        <end position="698"/>
    </location>
</feature>
<feature type="domain" description="YhaN AAA" evidence="3">
    <location>
        <begin position="1"/>
        <end position="203"/>
    </location>
</feature>
<evidence type="ECO:0000313" key="5">
    <source>
        <dbReference type="Proteomes" id="UP000325295"/>
    </source>
</evidence>
<evidence type="ECO:0000256" key="1">
    <source>
        <dbReference type="SAM" id="Coils"/>
    </source>
</evidence>
<accession>A0A5P1X4Y3</accession>
<gene>
    <name evidence="4" type="ORF">F0161_04970</name>
</gene>
<feature type="coiled-coil region" evidence="1">
    <location>
        <begin position="550"/>
        <end position="587"/>
    </location>
</feature>
<proteinExistence type="predicted"/>
<dbReference type="InterPro" id="IPR038734">
    <property type="entry name" value="YhaN_AAA"/>
</dbReference>
<dbReference type="AlphaFoldDB" id="A0A5P1X4Y3"/>
<sequence>MRITEIQIDGFGKWQSTNFELSPELQIFFGSNESGKSTLTQFIISVIFGFQNHLGKNKYLQYIPKNTASYGGVIVFEHKGETYRLKRTKGKKVAGKIEFSTLDGEKLTEDELNEVLAPMNETLFRTLFSFSQTDLNQIFDLSKNDIDAALQQMGTVGSSQWLDLAKNFDKSAGQIYKDGGQVPTLNVKLNHRQELINKINTAKQDYNRYHQLVTDNDKDVAEQVKIVDQLAEIRKQEQQLDQLNRLMPIFEKLKINETNEAIKFTSNDEIEVNQSEIQINELQNGITQNQTQLKVINDKKFTSAKQQFYFDHLADFDAAYREIPTVKQAVSSREQLMDEIQRVSNAVNEIKAKYGQVPEPLSEAQQAQLDKLLTQKSQISEQQDVIVQTRSASQKKSSQLPLVFAIVGLVGLVTAVLVSSFIGRSIGIVVMIIGVIGWYINSHQTSINTNEPKKNQDLVDVENELQQFGQDNGFASFPQNQWLAIQYELNNYVNFTHQLAKFENELSDDELIIDNFITKYANLDSWIDGDDLASSIVKIEEYHGEQSTAVENYRNAKEKSRLLTEQIEQQTEKLKQAQLQQRILLQKIGVANVAEFKVKYQSQLDEVNENAEQTALANQINPEQQRQLAEYRNAGELQTELQNSREQLNTLTINRDNIESEINRRNFEINAIAQNGLLTELTQDLADLEAEINELAGKWLKAHFSSLWINQTLQAASQDRFPQIVQQAKRYFQLLTNNHYQDIVVDELIKVVDNTNTEFEVGELSQGTAEQLYVALRFGFSTVMNQEINFPFIIDDGFVNFDNIRKNRTIELLKELSKQNQVIYFTADDRILRMYNNEQVINLDEK</sequence>
<dbReference type="InterPro" id="IPR027417">
    <property type="entry name" value="P-loop_NTPase"/>
</dbReference>
<feature type="transmembrane region" description="Helical" evidence="2">
    <location>
        <begin position="400"/>
        <end position="418"/>
    </location>
</feature>